<sequence length="299" mass="33895">MDDPNNSGVVVKKIMPWLFETLAEPERNDLARLFNESTLKFRRGLQQHGVLVASTYECLYQDGQVFHISSEEGITAQTAVSQASPAQRIMLLNRIIQAIYGVLYQDESLSVGLDPQLDNFGMKICPASGDITVAYIDVFPPLCFFEGRHLVHYPNPTDQKVIKWELSRKFRPLGILRRLRFSVLSIDISLEEIFLKCLKDGLSGQLYRQALEFFESLPDAVIKNGFDSAAVGKQIEGIPLDGIDDIREVGMRLAQRADCPRRHFLAEGFDLSRKDSSPGHEEEHEVRFEQLKKKLLSLL</sequence>
<name>A0A1G1Y7Q1_9BACT</name>
<dbReference type="Proteomes" id="UP000178432">
    <property type="component" value="Unassembled WGS sequence"/>
</dbReference>
<evidence type="ECO:0000313" key="2">
    <source>
        <dbReference type="Proteomes" id="UP000178432"/>
    </source>
</evidence>
<comment type="caution">
    <text evidence="1">The sequence shown here is derived from an EMBL/GenBank/DDBJ whole genome shotgun (WGS) entry which is preliminary data.</text>
</comment>
<organism evidence="1 2">
    <name type="scientific">Candidatus Buchananbacteria bacterium RIFCSPHIGHO2_01_FULL_46_12</name>
    <dbReference type="NCBI Taxonomy" id="1797536"/>
    <lineage>
        <taxon>Bacteria</taxon>
        <taxon>Candidatus Buchananiibacteriota</taxon>
    </lineage>
</organism>
<protein>
    <submittedName>
        <fullName evidence="1">Uncharacterized protein</fullName>
    </submittedName>
</protein>
<gene>
    <name evidence="1" type="ORF">A2663_03660</name>
</gene>
<reference evidence="1 2" key="1">
    <citation type="journal article" date="2016" name="Nat. Commun.">
        <title>Thousands of microbial genomes shed light on interconnected biogeochemical processes in an aquifer system.</title>
        <authorList>
            <person name="Anantharaman K."/>
            <person name="Brown C.T."/>
            <person name="Hug L.A."/>
            <person name="Sharon I."/>
            <person name="Castelle C.J."/>
            <person name="Probst A.J."/>
            <person name="Thomas B.C."/>
            <person name="Singh A."/>
            <person name="Wilkins M.J."/>
            <person name="Karaoz U."/>
            <person name="Brodie E.L."/>
            <person name="Williams K.H."/>
            <person name="Hubbard S.S."/>
            <person name="Banfield J.F."/>
        </authorList>
    </citation>
    <scope>NUCLEOTIDE SEQUENCE [LARGE SCALE GENOMIC DNA]</scope>
</reference>
<dbReference type="EMBL" id="MHIF01000014">
    <property type="protein sequence ID" value="OGY48375.1"/>
    <property type="molecule type" value="Genomic_DNA"/>
</dbReference>
<accession>A0A1G1Y7Q1</accession>
<evidence type="ECO:0000313" key="1">
    <source>
        <dbReference type="EMBL" id="OGY48375.1"/>
    </source>
</evidence>
<dbReference type="AlphaFoldDB" id="A0A1G1Y7Q1"/>
<proteinExistence type="predicted"/>